<proteinExistence type="inferred from homology"/>
<dbReference type="Gene3D" id="1.20.1690.10">
    <property type="entry name" value="V-type ATP synthase subunit C domain"/>
    <property type="match status" value="2"/>
</dbReference>
<dbReference type="Gene3D" id="1.10.132.50">
    <property type="entry name" value="ATP synthase (C/AC39) subunit, domain 3"/>
    <property type="match status" value="1"/>
</dbReference>
<dbReference type="InterPro" id="IPR035067">
    <property type="entry name" value="V-type_ATPase_csu/dsu"/>
</dbReference>
<dbReference type="GO" id="GO:0046961">
    <property type="term" value="F:proton-transporting ATPase activity, rotational mechanism"/>
    <property type="evidence" value="ECO:0007669"/>
    <property type="project" value="InterPro"/>
</dbReference>
<organism evidence="6">
    <name type="scientific">Spumella elongata</name>
    <dbReference type="NCBI Taxonomy" id="89044"/>
    <lineage>
        <taxon>Eukaryota</taxon>
        <taxon>Sar</taxon>
        <taxon>Stramenopiles</taxon>
        <taxon>Ochrophyta</taxon>
        <taxon>Chrysophyceae</taxon>
        <taxon>Chromulinales</taxon>
        <taxon>Chromulinaceae</taxon>
        <taxon>Spumella</taxon>
    </lineage>
</organism>
<name>A0A7S3HJ59_9STRA</name>
<dbReference type="InterPro" id="IPR036079">
    <property type="entry name" value="ATPase_csu/dsu_sf"/>
</dbReference>
<sequence length="386" mass="44435">MASFSLGGMDTFNMQHGFVEALVRGFRSGFLRDESYHHLSQCENLEDVKLNLQETDYGQMLANETLITPPIIENRALNKLVTEFFFLRANAVAPLSTFLDYITYEYMIENVMLLLRGTLSGRNVNELMAQCHPLGMFKESTMRNIPSFEASPRGYAELYETVLVDTPVGVYFQRYLDQSASRVSAASEVRNILEEVQIEILKNSLMKLYLEDFYDFCENLGGETAEIMCGLLSARADRNAINITLNSFGTPLNDPAMRETHRKNLYPSIGALYPEGTDMLCKVDEDAKLVQTLSYYPTYRNIFERFLNASADEFSVDDEFYKYEVKLFELAFESQMHFGVFYAYVKLKEQEIRNLVWISECILQRRKDQIGNFIPIFSMEGNKKAH</sequence>
<keyword evidence="3 5" id="KW-0375">Hydrogen ion transport</keyword>
<evidence type="ECO:0000256" key="4">
    <source>
        <dbReference type="ARBA" id="ARBA00023065"/>
    </source>
</evidence>
<protein>
    <recommendedName>
        <fullName evidence="5">V-type proton ATPase subunit</fullName>
    </recommendedName>
</protein>
<comment type="similarity">
    <text evidence="1 5">Belongs to the V-ATPase V0D/AC39 subunit family.</text>
</comment>
<dbReference type="PIRSF" id="PIRSF018497">
    <property type="entry name" value="V-ATP_synth_D"/>
    <property type="match status" value="1"/>
</dbReference>
<dbReference type="SUPFAM" id="SSF103486">
    <property type="entry name" value="V-type ATP synthase subunit C"/>
    <property type="match status" value="1"/>
</dbReference>
<keyword evidence="4 5" id="KW-0406">Ion transport</keyword>
<evidence type="ECO:0000313" key="6">
    <source>
        <dbReference type="EMBL" id="CAE0296422.1"/>
    </source>
</evidence>
<accession>A0A7S3HJ59</accession>
<dbReference type="InterPro" id="IPR044911">
    <property type="entry name" value="V-type_ATPase_csu/dsu_dom_3"/>
</dbReference>
<dbReference type="EMBL" id="HBIC01049565">
    <property type="protein sequence ID" value="CAE0296422.1"/>
    <property type="molecule type" value="Transcribed_RNA"/>
</dbReference>
<evidence type="ECO:0000256" key="1">
    <source>
        <dbReference type="ARBA" id="ARBA00006709"/>
    </source>
</evidence>
<reference evidence="6" key="1">
    <citation type="submission" date="2021-01" db="EMBL/GenBank/DDBJ databases">
        <authorList>
            <person name="Corre E."/>
            <person name="Pelletier E."/>
            <person name="Niang G."/>
            <person name="Scheremetjew M."/>
            <person name="Finn R."/>
            <person name="Kale V."/>
            <person name="Holt S."/>
            <person name="Cochrane G."/>
            <person name="Meng A."/>
            <person name="Brown T."/>
            <person name="Cohen L."/>
        </authorList>
    </citation>
    <scope>NUCLEOTIDE SEQUENCE</scope>
    <source>
        <strain evidence="6">CCAP 955/1</strain>
    </source>
</reference>
<dbReference type="InterPro" id="IPR016727">
    <property type="entry name" value="ATPase_V0-cplx_dsu"/>
</dbReference>
<gene>
    <name evidence="6" type="ORF">SELO1098_LOCUS25274</name>
</gene>
<dbReference type="Pfam" id="PF01992">
    <property type="entry name" value="vATP-synt_AC39"/>
    <property type="match status" value="1"/>
</dbReference>
<evidence type="ECO:0000256" key="2">
    <source>
        <dbReference type="ARBA" id="ARBA00022448"/>
    </source>
</evidence>
<evidence type="ECO:0000256" key="5">
    <source>
        <dbReference type="PIRNR" id="PIRNR018497"/>
    </source>
</evidence>
<dbReference type="InterPro" id="IPR002843">
    <property type="entry name" value="ATPase_V0-cplx_csu/dsu"/>
</dbReference>
<comment type="function">
    <text evidence="5">Subunit of the V0 complex of vacuolar(H+)-ATPase (V-ATPase), a multisubunit enzyme composed of a peripheral complex (V1) that hydrolyzes ATP and a membrane integral complex (V0) that translocates protons. V-ATPase is responsible for acidifying and maintaining the pH of intracellular compartments and in some cell types, is targeted to the plasma membrane, where it is responsible for acidifying the extracellular environment.</text>
</comment>
<dbReference type="PANTHER" id="PTHR11028">
    <property type="entry name" value="VACUOLAR ATP SYNTHASE SUBUNIT AC39"/>
    <property type="match status" value="1"/>
</dbReference>
<evidence type="ECO:0000256" key="3">
    <source>
        <dbReference type="ARBA" id="ARBA00022781"/>
    </source>
</evidence>
<dbReference type="AlphaFoldDB" id="A0A7S3HJ59"/>
<dbReference type="GO" id="GO:0033179">
    <property type="term" value="C:proton-transporting V-type ATPase, V0 domain"/>
    <property type="evidence" value="ECO:0007669"/>
    <property type="project" value="InterPro"/>
</dbReference>
<keyword evidence="2 5" id="KW-0813">Transport</keyword>
<comment type="subunit">
    <text evidence="5">V-ATPase is a heteromultimeric enzyme made up of two complexes: the ATP-hydrolytic V1 complex and the proton translocation V0 complex.</text>
</comment>